<sequence length="79" mass="9261">MVLSENEMIKRHRKSNSKWNSGINERAEAGDPEAIAYRAKRRYNQKFSTAKTFINKVGKTEDIKELKGLIDKRLKHEQK</sequence>
<evidence type="ECO:0000313" key="2">
    <source>
        <dbReference type="EMBL" id="CCI81617.1"/>
    </source>
</evidence>
<proteinExistence type="predicted"/>
<feature type="region of interest" description="Disordered" evidence="1">
    <location>
        <begin position="1"/>
        <end position="25"/>
    </location>
</feature>
<dbReference type="OrthoDB" id="2329854at2"/>
<gene>
    <name evidence="2" type="ORF">BN55_09425</name>
</gene>
<accession>I7L5U2</accession>
<reference evidence="2 3" key="1">
    <citation type="submission" date="2012-06" db="EMBL/GenBank/DDBJ databases">
        <title>Draft Genome Sequence of Lactobacillus hominis Strain CRBIP 24.179T, isolated from human intestine.</title>
        <authorList>
            <person name="Cousin S."/>
            <person name="Ma L."/>
            <person name="Bizet C."/>
            <person name="Loux V."/>
            <person name="Bouchier C."/>
            <person name="Clermont D."/>
            <person name="Creno S."/>
        </authorList>
    </citation>
    <scope>NUCLEOTIDE SEQUENCE [LARGE SCALE GENOMIC DNA]</scope>
    <source>
        <strain evidence="3">CRBIP 24.179T</strain>
    </source>
</reference>
<dbReference type="STRING" id="1423758.FC41_GL000025"/>
<keyword evidence="3" id="KW-1185">Reference proteome</keyword>
<dbReference type="Proteomes" id="UP000009320">
    <property type="component" value="Unassembled WGS sequence"/>
</dbReference>
<dbReference type="PATRIC" id="fig|1423758.3.peg.27"/>
<name>I7L5U2_9LACO</name>
<dbReference type="EMBL" id="CAKE01000004">
    <property type="protein sequence ID" value="CCI81617.1"/>
    <property type="molecule type" value="Genomic_DNA"/>
</dbReference>
<dbReference type="AlphaFoldDB" id="I7L5U2"/>
<evidence type="ECO:0000313" key="3">
    <source>
        <dbReference type="Proteomes" id="UP000009320"/>
    </source>
</evidence>
<dbReference type="RefSeq" id="WP_008470438.1">
    <property type="nucleotide sequence ID" value="NZ_AYZP01000001.1"/>
</dbReference>
<organism evidence="2 3">
    <name type="scientific">Lactobacillus hominis DSM 23910 = CRBIP 24.179</name>
    <dbReference type="NCBI Taxonomy" id="1423758"/>
    <lineage>
        <taxon>Bacteria</taxon>
        <taxon>Bacillati</taxon>
        <taxon>Bacillota</taxon>
        <taxon>Bacilli</taxon>
        <taxon>Lactobacillales</taxon>
        <taxon>Lactobacillaceae</taxon>
        <taxon>Lactobacillus</taxon>
    </lineage>
</organism>
<evidence type="ECO:0000256" key="1">
    <source>
        <dbReference type="SAM" id="MobiDB-lite"/>
    </source>
</evidence>
<protein>
    <submittedName>
        <fullName evidence="2">Uncharacterized protein</fullName>
    </submittedName>
</protein>
<dbReference type="GeneID" id="82846862"/>
<comment type="caution">
    <text evidence="2">The sequence shown here is derived from an EMBL/GenBank/DDBJ whole genome shotgun (WGS) entry which is preliminary data.</text>
</comment>